<feature type="region of interest" description="Disordered" evidence="1">
    <location>
        <begin position="62"/>
        <end position="87"/>
    </location>
</feature>
<accession>A0A5K1IBL3</accession>
<proteinExistence type="predicted"/>
<dbReference type="EMBL" id="CABVOU010000033">
    <property type="protein sequence ID" value="VVZ95739.1"/>
    <property type="molecule type" value="Genomic_DNA"/>
</dbReference>
<keyword evidence="3" id="KW-1185">Reference proteome</keyword>
<sequence>MVSELTSRIEALEQDIQSRQTALSEQFEALAKLTAELEAQREQLVAQEQSLHELRQAQVEAAQQAEALQDEATPAPAAEEEVSDGLASSPLQHADLVRDSELFDADWYLARYPDVKADAHLAEAPHEHYLLFGGFEGRNPCPEFESTYYLEIYPDVAEAGMNPLVHYLLHGRSEGRRIHPPFEGEA</sequence>
<reference evidence="2 3" key="1">
    <citation type="submission" date="2019-09" db="EMBL/GenBank/DDBJ databases">
        <authorList>
            <person name="Criscuolo A."/>
        </authorList>
    </citation>
    <scope>NUCLEOTIDE SEQUENCE [LARGE SCALE GENOMIC DNA]</scope>
    <source>
        <strain evidence="3">3(2)</strain>
    </source>
</reference>
<protein>
    <submittedName>
        <fullName evidence="2">Uncharacterized protein</fullName>
    </submittedName>
</protein>
<name>A0A5K1IBL3_9GAMM</name>
<dbReference type="AlphaFoldDB" id="A0A5K1IBL3"/>
<gene>
    <name evidence="2" type="ORF">HALO32_01818</name>
</gene>
<feature type="compositionally biased region" description="Low complexity" evidence="1">
    <location>
        <begin position="62"/>
        <end position="77"/>
    </location>
</feature>
<evidence type="ECO:0000313" key="3">
    <source>
        <dbReference type="Proteomes" id="UP000326725"/>
    </source>
</evidence>
<organism evidence="2 3">
    <name type="scientific">Halomonas lysinitropha</name>
    <dbReference type="NCBI Taxonomy" id="2607506"/>
    <lineage>
        <taxon>Bacteria</taxon>
        <taxon>Pseudomonadati</taxon>
        <taxon>Pseudomonadota</taxon>
        <taxon>Gammaproteobacteria</taxon>
        <taxon>Oceanospirillales</taxon>
        <taxon>Halomonadaceae</taxon>
        <taxon>Halomonas</taxon>
    </lineage>
</organism>
<evidence type="ECO:0000256" key="1">
    <source>
        <dbReference type="SAM" id="MobiDB-lite"/>
    </source>
</evidence>
<dbReference type="Proteomes" id="UP000326725">
    <property type="component" value="Unassembled WGS sequence"/>
</dbReference>
<evidence type="ECO:0000313" key="2">
    <source>
        <dbReference type="EMBL" id="VVZ95739.1"/>
    </source>
</evidence>